<accession>A0A3M6QA61</accession>
<name>A0A3M6QA61_9BURK</name>
<dbReference type="GO" id="GO:0015288">
    <property type="term" value="F:porin activity"/>
    <property type="evidence" value="ECO:0007669"/>
    <property type="project" value="TreeGrafter"/>
</dbReference>
<gene>
    <name evidence="9" type="ORF">EBQ26_02850</name>
</gene>
<dbReference type="InterPro" id="IPR003423">
    <property type="entry name" value="OMP_efflux"/>
</dbReference>
<keyword evidence="6" id="KW-0472">Membrane</keyword>
<organism evidence="9 10">
    <name type="scientific">Allofranklinella schreckenbergeri</name>
    <dbReference type="NCBI Taxonomy" id="1076744"/>
    <lineage>
        <taxon>Bacteria</taxon>
        <taxon>Pseudomonadati</taxon>
        <taxon>Pseudomonadota</taxon>
        <taxon>Betaproteobacteria</taxon>
        <taxon>Burkholderiales</taxon>
        <taxon>Comamonadaceae</taxon>
        <taxon>Allofranklinella</taxon>
    </lineage>
</organism>
<dbReference type="InterPro" id="IPR010130">
    <property type="entry name" value="T1SS_OMP_TolC"/>
</dbReference>
<dbReference type="EMBL" id="RDQM01000003">
    <property type="protein sequence ID" value="RMX00033.1"/>
    <property type="molecule type" value="Genomic_DNA"/>
</dbReference>
<reference evidence="9 10" key="1">
    <citation type="submission" date="2018-10" db="EMBL/GenBank/DDBJ databases">
        <title>Comamonadaceae CDC group NO-1 genome sequencing and assembly.</title>
        <authorList>
            <person name="Bernier A.-M."/>
            <person name="Bernard K."/>
        </authorList>
    </citation>
    <scope>NUCLEOTIDE SEQUENCE [LARGE SCALE GENOMIC DNA]</scope>
    <source>
        <strain evidence="9 10">NML970147</strain>
    </source>
</reference>
<dbReference type="GO" id="GO:1990281">
    <property type="term" value="C:efflux pump complex"/>
    <property type="evidence" value="ECO:0007669"/>
    <property type="project" value="TreeGrafter"/>
</dbReference>
<proteinExistence type="inferred from homology"/>
<evidence type="ECO:0000256" key="5">
    <source>
        <dbReference type="ARBA" id="ARBA00022692"/>
    </source>
</evidence>
<evidence type="ECO:0000256" key="7">
    <source>
        <dbReference type="ARBA" id="ARBA00023237"/>
    </source>
</evidence>
<keyword evidence="3" id="KW-0813">Transport</keyword>
<dbReference type="GO" id="GO:0015562">
    <property type="term" value="F:efflux transmembrane transporter activity"/>
    <property type="evidence" value="ECO:0007669"/>
    <property type="project" value="InterPro"/>
</dbReference>
<dbReference type="NCBIfam" id="TIGR01844">
    <property type="entry name" value="type_I_sec_TolC"/>
    <property type="match status" value="1"/>
</dbReference>
<evidence type="ECO:0000256" key="3">
    <source>
        <dbReference type="ARBA" id="ARBA00022448"/>
    </source>
</evidence>
<feature type="signal peptide" evidence="8">
    <location>
        <begin position="1"/>
        <end position="29"/>
    </location>
</feature>
<keyword evidence="8" id="KW-0732">Signal</keyword>
<dbReference type="AlphaFoldDB" id="A0A3M6QA61"/>
<dbReference type="PANTHER" id="PTHR30026">
    <property type="entry name" value="OUTER MEMBRANE PROTEIN TOLC"/>
    <property type="match status" value="1"/>
</dbReference>
<dbReference type="Pfam" id="PF02321">
    <property type="entry name" value="OEP"/>
    <property type="match status" value="2"/>
</dbReference>
<evidence type="ECO:0000256" key="2">
    <source>
        <dbReference type="ARBA" id="ARBA00007613"/>
    </source>
</evidence>
<dbReference type="SUPFAM" id="SSF56954">
    <property type="entry name" value="Outer membrane efflux proteins (OEP)"/>
    <property type="match status" value="1"/>
</dbReference>
<comment type="caution">
    <text evidence="9">The sequence shown here is derived from an EMBL/GenBank/DDBJ whole genome shotgun (WGS) entry which is preliminary data.</text>
</comment>
<keyword evidence="5" id="KW-0812">Transmembrane</keyword>
<dbReference type="GO" id="GO:0009279">
    <property type="term" value="C:cell outer membrane"/>
    <property type="evidence" value="ECO:0007669"/>
    <property type="project" value="UniProtKB-SubCell"/>
</dbReference>
<evidence type="ECO:0000256" key="4">
    <source>
        <dbReference type="ARBA" id="ARBA00022452"/>
    </source>
</evidence>
<keyword evidence="4" id="KW-1134">Transmembrane beta strand</keyword>
<evidence type="ECO:0000313" key="9">
    <source>
        <dbReference type="EMBL" id="RMX00033.1"/>
    </source>
</evidence>
<sequence length="452" mass="49045">MRAFFTAIAPVVPVALALFTWAAATSAQAQSLLHMVESATGYDAAWRAASAAQQASQHRSAQARAPLLPQVGVGAELARGYTRLHPPGVSHAGAQAQWALQASQTLYRPAQKITFAQSQLAARQAVHQLDAAAQELIVRIAQAYFNALAAQDALRFVQAQKAAVQEQLAAAERNFEVGNATITDTREAQARFDLIRAQEIAAANDWQVKKLALEQATGLHQARPWPLREPVQLPTLEPREAQAWVEQALAHQPHIQQARLGLEMAQLETEKARAGHQPTVDLKASVTGSHTPDGSAIAPHLRRSQQAQVGVALNLPLFAGFAVQSRVQESLALQEQARAQLDGARRHSEQAVREAFYGLQSGLSQVQALQAAEASSLSALEANQLGYQVGVRINIDVLNAQSQLFQTRRELAQARYQVLMGHLRLAQASGLLDWQALRRINALLAEPDSHQP</sequence>
<evidence type="ECO:0000256" key="1">
    <source>
        <dbReference type="ARBA" id="ARBA00004442"/>
    </source>
</evidence>
<dbReference type="PANTHER" id="PTHR30026:SF20">
    <property type="entry name" value="OUTER MEMBRANE PROTEIN TOLC"/>
    <property type="match status" value="1"/>
</dbReference>
<feature type="chain" id="PRO_5018012633" evidence="8">
    <location>
        <begin position="30"/>
        <end position="452"/>
    </location>
</feature>
<evidence type="ECO:0000256" key="8">
    <source>
        <dbReference type="SAM" id="SignalP"/>
    </source>
</evidence>
<dbReference type="Gene3D" id="1.20.1600.10">
    <property type="entry name" value="Outer membrane efflux proteins (OEP)"/>
    <property type="match status" value="1"/>
</dbReference>
<dbReference type="Proteomes" id="UP000267521">
    <property type="component" value="Unassembled WGS sequence"/>
</dbReference>
<dbReference type="InterPro" id="IPR051906">
    <property type="entry name" value="TolC-like"/>
</dbReference>
<keyword evidence="7" id="KW-0998">Cell outer membrane</keyword>
<comment type="subcellular location">
    <subcellularLocation>
        <location evidence="1">Cell outer membrane</location>
    </subcellularLocation>
</comment>
<dbReference type="RefSeq" id="WP_122237534.1">
    <property type="nucleotide sequence ID" value="NZ_RDQM01000003.1"/>
</dbReference>
<evidence type="ECO:0000256" key="6">
    <source>
        <dbReference type="ARBA" id="ARBA00023136"/>
    </source>
</evidence>
<protein>
    <submittedName>
        <fullName evidence="9">Channel protein TolC</fullName>
    </submittedName>
</protein>
<evidence type="ECO:0000313" key="10">
    <source>
        <dbReference type="Proteomes" id="UP000267521"/>
    </source>
</evidence>
<comment type="similarity">
    <text evidence="2">Belongs to the outer membrane factor (OMF) (TC 1.B.17) family.</text>
</comment>